<dbReference type="InterPro" id="IPR023298">
    <property type="entry name" value="ATPase_P-typ_TM_dom_sf"/>
</dbReference>
<dbReference type="SUPFAM" id="SSF81665">
    <property type="entry name" value="Calcium ATPase, transmembrane domain M"/>
    <property type="match status" value="1"/>
</dbReference>
<dbReference type="RefSeq" id="XP_033690040.1">
    <property type="nucleotide sequence ID" value="XM_033834571.1"/>
</dbReference>
<protein>
    <recommendedName>
        <fullName evidence="6">Cation-transporting P-type ATPase C-terminal domain-containing protein</fullName>
    </recommendedName>
</protein>
<dbReference type="GO" id="GO:0036376">
    <property type="term" value="P:sodium ion export across plasma membrane"/>
    <property type="evidence" value="ECO:0007669"/>
    <property type="project" value="TreeGrafter"/>
</dbReference>
<gene>
    <name evidence="7" type="ORF">BU26DRAFT_583683</name>
</gene>
<dbReference type="Proteomes" id="UP000800094">
    <property type="component" value="Unassembled WGS sequence"/>
</dbReference>
<evidence type="ECO:0000256" key="2">
    <source>
        <dbReference type="ARBA" id="ARBA00022475"/>
    </source>
</evidence>
<dbReference type="SUPFAM" id="SSF56784">
    <property type="entry name" value="HAD-like"/>
    <property type="match status" value="1"/>
</dbReference>
<dbReference type="GO" id="GO:1990573">
    <property type="term" value="P:potassium ion import across plasma membrane"/>
    <property type="evidence" value="ECO:0007669"/>
    <property type="project" value="TreeGrafter"/>
</dbReference>
<dbReference type="AlphaFoldDB" id="A0A6A6IXE3"/>
<keyword evidence="8" id="KW-1185">Reference proteome</keyword>
<dbReference type="OrthoDB" id="158672at2759"/>
<dbReference type="GO" id="GO:0006883">
    <property type="term" value="P:intracellular sodium ion homeostasis"/>
    <property type="evidence" value="ECO:0007669"/>
    <property type="project" value="TreeGrafter"/>
</dbReference>
<dbReference type="EMBL" id="ML987190">
    <property type="protein sequence ID" value="KAF2255036.1"/>
    <property type="molecule type" value="Genomic_DNA"/>
</dbReference>
<dbReference type="GeneID" id="54587901"/>
<evidence type="ECO:0000256" key="3">
    <source>
        <dbReference type="ARBA" id="ARBA00022692"/>
    </source>
</evidence>
<dbReference type="InterPro" id="IPR050510">
    <property type="entry name" value="Cation_transp_ATPase_P-type"/>
</dbReference>
<evidence type="ECO:0000259" key="6">
    <source>
        <dbReference type="Pfam" id="PF00689"/>
    </source>
</evidence>
<dbReference type="Gene3D" id="3.40.50.1000">
    <property type="entry name" value="HAD superfamily/HAD-like"/>
    <property type="match status" value="1"/>
</dbReference>
<keyword evidence="5" id="KW-0472">Membrane</keyword>
<dbReference type="GO" id="GO:0005391">
    <property type="term" value="F:P-type sodium:potassium-exchanging transporter activity"/>
    <property type="evidence" value="ECO:0007669"/>
    <property type="project" value="TreeGrafter"/>
</dbReference>
<reference evidence="7" key="1">
    <citation type="journal article" date="2020" name="Stud. Mycol.">
        <title>101 Dothideomycetes genomes: a test case for predicting lifestyles and emergence of pathogens.</title>
        <authorList>
            <person name="Haridas S."/>
            <person name="Albert R."/>
            <person name="Binder M."/>
            <person name="Bloem J."/>
            <person name="Labutti K."/>
            <person name="Salamov A."/>
            <person name="Andreopoulos B."/>
            <person name="Baker S."/>
            <person name="Barry K."/>
            <person name="Bills G."/>
            <person name="Bluhm B."/>
            <person name="Cannon C."/>
            <person name="Castanera R."/>
            <person name="Culley D."/>
            <person name="Daum C."/>
            <person name="Ezra D."/>
            <person name="Gonzalez J."/>
            <person name="Henrissat B."/>
            <person name="Kuo A."/>
            <person name="Liang C."/>
            <person name="Lipzen A."/>
            <person name="Lutzoni F."/>
            <person name="Magnuson J."/>
            <person name="Mondo S."/>
            <person name="Nolan M."/>
            <person name="Ohm R."/>
            <person name="Pangilinan J."/>
            <person name="Park H.-J."/>
            <person name="Ramirez L."/>
            <person name="Alfaro M."/>
            <person name="Sun H."/>
            <person name="Tritt A."/>
            <person name="Yoshinaga Y."/>
            <person name="Zwiers L.-H."/>
            <person name="Turgeon B."/>
            <person name="Goodwin S."/>
            <person name="Spatafora J."/>
            <person name="Crous P."/>
            <person name="Grigoriev I."/>
        </authorList>
    </citation>
    <scope>NUCLEOTIDE SEQUENCE</scope>
    <source>
        <strain evidence="7">CBS 122368</strain>
    </source>
</reference>
<dbReference type="PANTHER" id="PTHR43294">
    <property type="entry name" value="SODIUM/POTASSIUM-TRANSPORTING ATPASE SUBUNIT ALPHA"/>
    <property type="match status" value="1"/>
</dbReference>
<dbReference type="GO" id="GO:0030007">
    <property type="term" value="P:intracellular potassium ion homeostasis"/>
    <property type="evidence" value="ECO:0007669"/>
    <property type="project" value="TreeGrafter"/>
</dbReference>
<evidence type="ECO:0000313" key="7">
    <source>
        <dbReference type="EMBL" id="KAF2255036.1"/>
    </source>
</evidence>
<evidence type="ECO:0000256" key="5">
    <source>
        <dbReference type="ARBA" id="ARBA00023136"/>
    </source>
</evidence>
<dbReference type="Gene3D" id="1.20.1110.10">
    <property type="entry name" value="Calcium-transporting ATPase, transmembrane domain"/>
    <property type="match status" value="1"/>
</dbReference>
<dbReference type="InterPro" id="IPR006068">
    <property type="entry name" value="ATPase_P-typ_cation-transptr_C"/>
</dbReference>
<dbReference type="InterPro" id="IPR036412">
    <property type="entry name" value="HAD-like_sf"/>
</dbReference>
<keyword evidence="2" id="KW-1003">Cell membrane</keyword>
<keyword evidence="4" id="KW-1133">Transmembrane helix</keyword>
<comment type="subcellular location">
    <subcellularLocation>
        <location evidence="1">Cell membrane</location>
        <topology evidence="1">Multi-pass membrane protein</topology>
    </subcellularLocation>
</comment>
<evidence type="ECO:0000256" key="1">
    <source>
        <dbReference type="ARBA" id="ARBA00004651"/>
    </source>
</evidence>
<dbReference type="GO" id="GO:1902600">
    <property type="term" value="P:proton transmembrane transport"/>
    <property type="evidence" value="ECO:0007669"/>
    <property type="project" value="TreeGrafter"/>
</dbReference>
<dbReference type="PANTHER" id="PTHR43294:SF21">
    <property type="entry name" value="CATION TRANSPORTING ATPASE"/>
    <property type="match status" value="1"/>
</dbReference>
<dbReference type="Pfam" id="PF00689">
    <property type="entry name" value="Cation_ATPase_C"/>
    <property type="match status" value="1"/>
</dbReference>
<organism evidence="7 8">
    <name type="scientific">Trematosphaeria pertusa</name>
    <dbReference type="NCBI Taxonomy" id="390896"/>
    <lineage>
        <taxon>Eukaryota</taxon>
        <taxon>Fungi</taxon>
        <taxon>Dikarya</taxon>
        <taxon>Ascomycota</taxon>
        <taxon>Pezizomycotina</taxon>
        <taxon>Dothideomycetes</taxon>
        <taxon>Pleosporomycetidae</taxon>
        <taxon>Pleosporales</taxon>
        <taxon>Massarineae</taxon>
        <taxon>Trematosphaeriaceae</taxon>
        <taxon>Trematosphaeria</taxon>
    </lineage>
</organism>
<proteinExistence type="predicted"/>
<sequence length="175" mass="18905">MTGDGVNDAPSLKAADFGVATGGGSDDAIETADMVLLDPFTAIEQSRAAIICCFTDCAAARRLAYEKSQSDVLTPPPHNPENDRLVDTKLVFHAYFPVGLLECLLSYTIALWYNMCRSPPNTEASADSEVVQREEVLLPAIWIKFGNYDSQFDASGITATANTAPSIYFVTLVVM</sequence>
<dbReference type="PRINTS" id="PR00119">
    <property type="entry name" value="CATATPASE"/>
</dbReference>
<keyword evidence="3" id="KW-0812">Transmembrane</keyword>
<feature type="domain" description="Cation-transporting P-type ATPase C-terminal" evidence="6">
    <location>
        <begin position="51"/>
        <end position="175"/>
    </location>
</feature>
<evidence type="ECO:0000313" key="8">
    <source>
        <dbReference type="Proteomes" id="UP000800094"/>
    </source>
</evidence>
<accession>A0A6A6IXE3</accession>
<dbReference type="GO" id="GO:0005886">
    <property type="term" value="C:plasma membrane"/>
    <property type="evidence" value="ECO:0007669"/>
    <property type="project" value="UniProtKB-SubCell"/>
</dbReference>
<evidence type="ECO:0000256" key="4">
    <source>
        <dbReference type="ARBA" id="ARBA00022989"/>
    </source>
</evidence>
<dbReference type="InterPro" id="IPR023214">
    <property type="entry name" value="HAD_sf"/>
</dbReference>
<name>A0A6A6IXE3_9PLEO</name>